<dbReference type="AlphaFoldDB" id="A0A1C6WCY1"/>
<evidence type="ECO:0000256" key="1">
    <source>
        <dbReference type="SAM" id="Phobius"/>
    </source>
</evidence>
<keyword evidence="1" id="KW-0812">Transmembrane</keyword>
<name>A0A1C6WCY1_PLACU</name>
<feature type="transmembrane region" description="Helical" evidence="1">
    <location>
        <begin position="264"/>
        <end position="285"/>
    </location>
</feature>
<accession>A0A1C6WCY1</accession>
<proteinExistence type="predicted"/>
<sequence>MSKELCEQIKFADQNVVFDSKSQNYTFKNGIFKAYCPNQNCDSEYQKLSSSFITLLKNFKSIGNGTLEDDKLAQYAILWFSSKIKENTKIEIAKNTMYDILTQNEWFSEHSESIEKKKDMMNFHFIQLKNLYELLKGICDTINKCSDSSNTKECIKSAKKCAALYRTCLNSFPWEGLCNPYCSVLSNLKKDYENFREANINKKDLPELKPPEGRENCENYCKYLTRILNAKESAIEGTEQVTTHKIGLLGQLRILTSINNGNKLPYIAIPLILIPIILGISYKYLTPLWRKMMKRKTMKKIINSSDQKKAQNGFTNAFIEKNQSE</sequence>
<gene>
    <name evidence="2" type="ORF">PCHAJ_000497400</name>
</gene>
<dbReference type="Pfam" id="PF06022">
    <property type="entry name" value="Cir_Bir_Yir"/>
    <property type="match status" value="1"/>
</dbReference>
<reference evidence="2" key="1">
    <citation type="submission" date="2016-08" db="EMBL/GenBank/DDBJ databases">
        <authorList>
            <consortium name="Pathogen Informatics"/>
        </authorList>
    </citation>
    <scope>NUCLEOTIDE SEQUENCE</scope>
    <source>
        <strain evidence="2">AJ</strain>
    </source>
</reference>
<evidence type="ECO:0000313" key="2">
    <source>
        <dbReference type="EMBL" id="SCL84378.1"/>
    </source>
</evidence>
<protein>
    <submittedName>
        <fullName evidence="2">CIR protein</fullName>
    </submittedName>
</protein>
<dbReference type="InterPro" id="IPR006477">
    <property type="entry name" value="Yir_bir_cir"/>
</dbReference>
<dbReference type="EMBL" id="FMIL01000094">
    <property type="protein sequence ID" value="SCL84378.1"/>
    <property type="molecule type" value="Genomic_DNA"/>
</dbReference>
<keyword evidence="1" id="KW-1133">Transmembrane helix</keyword>
<keyword evidence="1" id="KW-0472">Membrane</keyword>
<organism evidence="2">
    <name type="scientific">Plasmodium chabaudi chabaudi</name>
    <dbReference type="NCBI Taxonomy" id="31271"/>
    <lineage>
        <taxon>Eukaryota</taxon>
        <taxon>Sar</taxon>
        <taxon>Alveolata</taxon>
        <taxon>Apicomplexa</taxon>
        <taxon>Aconoidasida</taxon>
        <taxon>Haemosporida</taxon>
        <taxon>Plasmodiidae</taxon>
        <taxon>Plasmodium</taxon>
        <taxon>Plasmodium (Vinckeia)</taxon>
    </lineage>
</organism>
<dbReference type="Proteomes" id="UP000507163">
    <property type="component" value="Unassembled WGS sequence"/>
</dbReference>